<keyword evidence="2" id="KW-0813">Transport</keyword>
<dbReference type="STRING" id="320497.A0U93_02740"/>
<gene>
    <name evidence="6" type="ORF">A0U93_02740</name>
</gene>
<dbReference type="EMBL" id="CP014691">
    <property type="protein sequence ID" value="AQS89224.1"/>
    <property type="molecule type" value="Genomic_DNA"/>
</dbReference>
<dbReference type="PANTHER" id="PTHR43243">
    <property type="entry name" value="INNER MEMBRANE TRANSPORTER YGJI-RELATED"/>
    <property type="match status" value="1"/>
</dbReference>
<dbReference type="OrthoDB" id="9804700at2"/>
<evidence type="ECO:0000313" key="7">
    <source>
        <dbReference type="Proteomes" id="UP000188604"/>
    </source>
</evidence>
<proteinExistence type="predicted"/>
<protein>
    <submittedName>
        <fullName evidence="6">Amino acid permease</fullName>
    </submittedName>
</protein>
<sequence length="521" mass="54901">MTNSRRAHSSKDGSFTEIRSSARRKPLDQIVAEFETHGLKRSLTATQLVLLGVGSTIGAGIYVMTGTAAAEYAGPSIIISFVIAALACLFTAFSYGELASCMPVSGSAYSYAYVSMGEGAAWTVGWLLLLEYGISCAAVASGLSGYATSLLDSFGWHIPDFLHQATIQTVPGSGGTAVTIGARFDLVAVIAIAVVSTWLAKGVQESARINVIIVCIKVGVLFVFAGCGLLALHPTYWHPFIPPSQGGFRFGVPGIFRAASVIFFAYVGFEAVSTAASEARNPTRDVPIGIIGSLLICTLVYICVASILIGVVPYQQLNVADPLAIAVQAMHQPWLALLVNIGATIGLCSVLMGLLYGQIRVFFTMSRDGLVSPLFSHVNPKTQTPVKGTVIVGVVVALATATLPIDIISDLVSIGTATAFGIVCFTVIWQRNAHPDMPRPFSVPLGGIVVRGIWIGVSPALGILFAVVMTLPLFVDMFHALAGGNPVSALLLATYALFGAAIYYGYSRRNSHMGNTDLLRS</sequence>
<dbReference type="PIRSF" id="PIRSF006060">
    <property type="entry name" value="AA_transporter"/>
    <property type="match status" value="1"/>
</dbReference>
<keyword evidence="3" id="KW-0812">Transmembrane</keyword>
<dbReference type="KEGG" id="nch:A0U93_02740"/>
<comment type="subcellular location">
    <subcellularLocation>
        <location evidence="1">Membrane</location>
        <topology evidence="1">Multi-pass membrane protein</topology>
    </subcellularLocation>
</comment>
<dbReference type="RefSeq" id="WP_077808279.1">
    <property type="nucleotide sequence ID" value="NZ_BJXS01000004.1"/>
</dbReference>
<name>A0A1U9KTP7_9PROT</name>
<dbReference type="Proteomes" id="UP000188604">
    <property type="component" value="Chromosome"/>
</dbReference>
<keyword evidence="5" id="KW-0472">Membrane</keyword>
<dbReference type="GO" id="GO:0016020">
    <property type="term" value="C:membrane"/>
    <property type="evidence" value="ECO:0007669"/>
    <property type="project" value="UniProtKB-SubCell"/>
</dbReference>
<dbReference type="AlphaFoldDB" id="A0A1U9KTP7"/>
<evidence type="ECO:0000313" key="6">
    <source>
        <dbReference type="EMBL" id="AQS89224.1"/>
    </source>
</evidence>
<dbReference type="PANTHER" id="PTHR43243:SF4">
    <property type="entry name" value="CATIONIC AMINO ACID TRANSPORTER 4"/>
    <property type="match status" value="1"/>
</dbReference>
<evidence type="ECO:0000256" key="4">
    <source>
        <dbReference type="ARBA" id="ARBA00022989"/>
    </source>
</evidence>
<evidence type="ECO:0000256" key="1">
    <source>
        <dbReference type="ARBA" id="ARBA00004141"/>
    </source>
</evidence>
<accession>A0A1U9KTP7</accession>
<evidence type="ECO:0000256" key="5">
    <source>
        <dbReference type="ARBA" id="ARBA00023136"/>
    </source>
</evidence>
<dbReference type="Gene3D" id="1.20.1740.10">
    <property type="entry name" value="Amino acid/polyamine transporter I"/>
    <property type="match status" value="1"/>
</dbReference>
<keyword evidence="7" id="KW-1185">Reference proteome</keyword>
<keyword evidence="4" id="KW-1133">Transmembrane helix</keyword>
<evidence type="ECO:0000256" key="3">
    <source>
        <dbReference type="ARBA" id="ARBA00022692"/>
    </source>
</evidence>
<evidence type="ECO:0000256" key="2">
    <source>
        <dbReference type="ARBA" id="ARBA00022448"/>
    </source>
</evidence>
<dbReference type="InterPro" id="IPR002293">
    <property type="entry name" value="AA/rel_permease1"/>
</dbReference>
<dbReference type="GO" id="GO:0015171">
    <property type="term" value="F:amino acid transmembrane transporter activity"/>
    <property type="evidence" value="ECO:0007669"/>
    <property type="project" value="TreeGrafter"/>
</dbReference>
<organism evidence="6 7">
    <name type="scientific">Neoasaia chiangmaiensis</name>
    <dbReference type="NCBI Taxonomy" id="320497"/>
    <lineage>
        <taxon>Bacteria</taxon>
        <taxon>Pseudomonadati</taxon>
        <taxon>Pseudomonadota</taxon>
        <taxon>Alphaproteobacteria</taxon>
        <taxon>Acetobacterales</taxon>
        <taxon>Acetobacteraceae</taxon>
        <taxon>Neoasaia</taxon>
    </lineage>
</organism>
<reference evidence="6 7" key="1">
    <citation type="submission" date="2016-03" db="EMBL/GenBank/DDBJ databases">
        <title>Acetic acid bacteria sequencing.</title>
        <authorList>
            <person name="Brandt J."/>
            <person name="Jakob F."/>
            <person name="Vogel R.F."/>
        </authorList>
    </citation>
    <scope>NUCLEOTIDE SEQUENCE [LARGE SCALE GENOMIC DNA]</scope>
    <source>
        <strain evidence="6 7">NBRC 101099</strain>
    </source>
</reference>
<dbReference type="Pfam" id="PF13520">
    <property type="entry name" value="AA_permease_2"/>
    <property type="match status" value="1"/>
</dbReference>